<dbReference type="RefSeq" id="WP_116479631.1">
    <property type="nucleotide sequence ID" value="NZ_QEKV01000001.1"/>
</dbReference>
<reference evidence="1 2" key="1">
    <citation type="submission" date="2018-04" db="EMBL/GenBank/DDBJ databases">
        <title>Genomic Encyclopedia of Type Strains, Phase IV (KMG-IV): sequencing the most valuable type-strain genomes for metagenomic binning, comparative biology and taxonomic classification.</title>
        <authorList>
            <person name="Goeker M."/>
        </authorList>
    </citation>
    <scope>NUCLEOTIDE SEQUENCE [LARGE SCALE GENOMIC DNA]</scope>
    <source>
        <strain evidence="1 2">DSM 20705</strain>
    </source>
</reference>
<proteinExistence type="predicted"/>
<name>A0A2U1E7A2_9FIRM</name>
<gene>
    <name evidence="1" type="ORF">C7381_101269</name>
</gene>
<evidence type="ECO:0000313" key="2">
    <source>
        <dbReference type="Proteomes" id="UP000245793"/>
    </source>
</evidence>
<sequence length="500" mass="57485">MFNIENIYQKLLEMDAITYTKGEVDMAKLLYNLFMELPYFKENPQNVKLVSTDEKSILRFNQVSILEKGESKDAVLIVNTIDEPALSEKLSRLDIMSMKATTAALFQMMEELSEKLKEGKVVLINVCDRYGEHEGIKKASKFVKELSEEGYNFKALFQTSLYLSNGEESVFFGSQAILRPSIFFAGKTARTTAFYDGIDPGYILSTIVRDITLNSELMDIYQNEVSEPIYVNRLLVPGGTEFQSAAFGYVSFTTTSVSHSIVGFMKEFKRVLTESLKKSIDEINTKYAKYCLKRDIKFTPMKNMPKIYTWDEYLNEVATVRGEVVNASLKNKFKIMENREDDVNPSEIRLRMVRYLYDNFRTANEPVLILYLEEFPFHRVDITGTSDAQRDLMLAVTSAINDVDPKIKRRFFFPELSYSSFFDFTEEYRDLKAATDLVPGDKKDHVEMLDISKELGIPSVTIGAMTKLINGEYVFDEDYHFNKLPKLLLESILRLLDGEE</sequence>
<protein>
    <submittedName>
        <fullName evidence="1">Arginine utilization protein RocB</fullName>
    </submittedName>
</protein>
<evidence type="ECO:0000313" key="1">
    <source>
        <dbReference type="EMBL" id="PVY95742.1"/>
    </source>
</evidence>
<keyword evidence="2" id="KW-1185">Reference proteome</keyword>
<comment type="caution">
    <text evidence="1">The sequence shown here is derived from an EMBL/GenBank/DDBJ whole genome shotgun (WGS) entry which is preliminary data.</text>
</comment>
<accession>A0A2U1E7A2</accession>
<dbReference type="Proteomes" id="UP000245793">
    <property type="component" value="Unassembled WGS sequence"/>
</dbReference>
<dbReference type="EMBL" id="QEKV01000001">
    <property type="protein sequence ID" value="PVY95742.1"/>
    <property type="molecule type" value="Genomic_DNA"/>
</dbReference>
<dbReference type="AlphaFoldDB" id="A0A2U1E7A2"/>
<organism evidence="1 2">
    <name type="scientific">Ezakiella coagulans</name>
    <dbReference type="NCBI Taxonomy" id="46507"/>
    <lineage>
        <taxon>Bacteria</taxon>
        <taxon>Bacillati</taxon>
        <taxon>Bacillota</taxon>
        <taxon>Tissierellia</taxon>
        <taxon>Ezakiella</taxon>
    </lineage>
</organism>